<evidence type="ECO:0000313" key="2">
    <source>
        <dbReference type="EMBL" id="KAJ7408855.1"/>
    </source>
</evidence>
<accession>A0ABQ9CZL6</accession>
<protein>
    <submittedName>
        <fullName evidence="2">Uncharacterized protein</fullName>
    </submittedName>
</protein>
<reference evidence="2" key="1">
    <citation type="submission" date="2019-10" db="EMBL/GenBank/DDBJ databases">
        <authorList>
            <person name="Soares A.E.R."/>
            <person name="Aleixo A."/>
            <person name="Schneider P."/>
            <person name="Miyaki C.Y."/>
            <person name="Schneider M.P."/>
            <person name="Mello C."/>
            <person name="Vasconcelos A.T.R."/>
        </authorList>
    </citation>
    <scope>NUCLEOTIDE SEQUENCE</scope>
    <source>
        <tissue evidence="2">Muscle</tissue>
    </source>
</reference>
<sequence length="103" mass="11498">MDMLLAKAKPINKGGSASGITDLRRGKATGQKQLQPETEARIWRETVLQMLISAKKERKEVLQVPEHRMNEEISSWSRCGVGGQMDELEVESETIGVKSKGKF</sequence>
<feature type="region of interest" description="Disordered" evidence="1">
    <location>
        <begin position="1"/>
        <end position="37"/>
    </location>
</feature>
<evidence type="ECO:0000256" key="1">
    <source>
        <dbReference type="SAM" id="MobiDB-lite"/>
    </source>
</evidence>
<evidence type="ECO:0000313" key="3">
    <source>
        <dbReference type="Proteomes" id="UP001145742"/>
    </source>
</evidence>
<proteinExistence type="predicted"/>
<name>A0ABQ9CZL6_9PASS</name>
<comment type="caution">
    <text evidence="2">The sequence shown here is derived from an EMBL/GenBank/DDBJ whole genome shotgun (WGS) entry which is preliminary data.</text>
</comment>
<dbReference type="EMBL" id="WHWB01034514">
    <property type="protein sequence ID" value="KAJ7408855.1"/>
    <property type="molecule type" value="Genomic_DNA"/>
</dbReference>
<gene>
    <name evidence="2" type="ORF">WISP_118281</name>
</gene>
<dbReference type="Proteomes" id="UP001145742">
    <property type="component" value="Unassembled WGS sequence"/>
</dbReference>
<keyword evidence="3" id="KW-1185">Reference proteome</keyword>
<organism evidence="2 3">
    <name type="scientific">Willisornis vidua</name>
    <name type="common">Xingu scale-backed antbird</name>
    <dbReference type="NCBI Taxonomy" id="1566151"/>
    <lineage>
        <taxon>Eukaryota</taxon>
        <taxon>Metazoa</taxon>
        <taxon>Chordata</taxon>
        <taxon>Craniata</taxon>
        <taxon>Vertebrata</taxon>
        <taxon>Euteleostomi</taxon>
        <taxon>Archelosauria</taxon>
        <taxon>Archosauria</taxon>
        <taxon>Dinosauria</taxon>
        <taxon>Saurischia</taxon>
        <taxon>Theropoda</taxon>
        <taxon>Coelurosauria</taxon>
        <taxon>Aves</taxon>
        <taxon>Neognathae</taxon>
        <taxon>Neoaves</taxon>
        <taxon>Telluraves</taxon>
        <taxon>Australaves</taxon>
        <taxon>Passeriformes</taxon>
        <taxon>Thamnophilidae</taxon>
        <taxon>Willisornis</taxon>
    </lineage>
</organism>